<dbReference type="GO" id="GO:0000270">
    <property type="term" value="P:peptidoglycan metabolic process"/>
    <property type="evidence" value="ECO:0007669"/>
    <property type="project" value="InterPro"/>
</dbReference>
<dbReference type="CDD" id="cd13401">
    <property type="entry name" value="Slt70-like"/>
    <property type="match status" value="1"/>
</dbReference>
<dbReference type="Pfam" id="PF14718">
    <property type="entry name" value="SLT_L"/>
    <property type="match status" value="1"/>
</dbReference>
<dbReference type="InterPro" id="IPR008939">
    <property type="entry name" value="Lytic_TGlycosylase_superhlx_U"/>
</dbReference>
<evidence type="ECO:0000313" key="6">
    <source>
        <dbReference type="Proteomes" id="UP000182882"/>
    </source>
</evidence>
<dbReference type="Proteomes" id="UP000182882">
    <property type="component" value="Unassembled WGS sequence"/>
</dbReference>
<dbReference type="InterPro" id="IPR023346">
    <property type="entry name" value="Lysozyme-like_dom_sf"/>
</dbReference>
<keyword evidence="2" id="KW-0732">Signal</keyword>
<dbReference type="InterPro" id="IPR037061">
    <property type="entry name" value="Lytic_TGlycoase_superhlx_L_sf"/>
</dbReference>
<dbReference type="GO" id="GO:0004553">
    <property type="term" value="F:hydrolase activity, hydrolyzing O-glycosyl compounds"/>
    <property type="evidence" value="ECO:0007669"/>
    <property type="project" value="InterPro"/>
</dbReference>
<evidence type="ECO:0000256" key="2">
    <source>
        <dbReference type="ARBA" id="ARBA00022729"/>
    </source>
</evidence>
<evidence type="ECO:0000259" key="3">
    <source>
        <dbReference type="Pfam" id="PF01464"/>
    </source>
</evidence>
<dbReference type="PANTHER" id="PTHR37423">
    <property type="entry name" value="SOLUBLE LYTIC MUREIN TRANSGLYCOSYLASE-RELATED"/>
    <property type="match status" value="1"/>
</dbReference>
<dbReference type="EMBL" id="FNLN01000001">
    <property type="protein sequence ID" value="SDT84102.1"/>
    <property type="molecule type" value="Genomic_DNA"/>
</dbReference>
<dbReference type="GO" id="GO:0016020">
    <property type="term" value="C:membrane"/>
    <property type="evidence" value="ECO:0007669"/>
    <property type="project" value="InterPro"/>
</dbReference>
<dbReference type="InterPro" id="IPR012289">
    <property type="entry name" value="Lytic_TGlycosylase_superhlx_L"/>
</dbReference>
<dbReference type="GO" id="GO:0008933">
    <property type="term" value="F:peptidoglycan lytic transglycosylase activity"/>
    <property type="evidence" value="ECO:0007669"/>
    <property type="project" value="InterPro"/>
</dbReference>
<comment type="similarity">
    <text evidence="1">Belongs to the transglycosylase Slt family.</text>
</comment>
<protein>
    <submittedName>
        <fullName evidence="5">Soluble lytic murein transglycosylase</fullName>
    </submittedName>
</protein>
<evidence type="ECO:0000256" key="1">
    <source>
        <dbReference type="ARBA" id="ARBA00007734"/>
    </source>
</evidence>
<dbReference type="PANTHER" id="PTHR37423:SF5">
    <property type="entry name" value="SOLUBLE LYTIC MUREIN TRANSGLYCOSYLASE"/>
    <property type="match status" value="1"/>
</dbReference>
<evidence type="ECO:0000313" key="5">
    <source>
        <dbReference type="EMBL" id="SDT84102.1"/>
    </source>
</evidence>
<feature type="domain" description="Lytic transglycosylase superhelical linker" evidence="4">
    <location>
        <begin position="435"/>
        <end position="491"/>
    </location>
</feature>
<dbReference type="GO" id="GO:0042597">
    <property type="term" value="C:periplasmic space"/>
    <property type="evidence" value="ECO:0007669"/>
    <property type="project" value="InterPro"/>
</dbReference>
<dbReference type="Gene3D" id="1.10.530.10">
    <property type="match status" value="1"/>
</dbReference>
<feature type="domain" description="Transglycosylase SLT" evidence="3">
    <location>
        <begin position="516"/>
        <end position="620"/>
    </location>
</feature>
<dbReference type="SUPFAM" id="SSF53955">
    <property type="entry name" value="Lysozyme-like"/>
    <property type="match status" value="1"/>
</dbReference>
<gene>
    <name evidence="5" type="ORF">SAMN05216406_101125</name>
</gene>
<sequence>MALDFHSEYVKVPIFCKKFVLFLDCKYPPLEPVREIVMRNYLLGLIFLVFSGTLSANQDFDFIAAREAFQAGNVKRLDEYSIKLQRHVLMPYVEYFKLRMRLQTTDIANIRYFLTRYDGDLVADRLRGDWLKILGKNQQWSLFEIEYPLSVNRDTELLCYHYQSRLNAKDNSLLSEVRSLWFTPNSQPESCTPVFRTLIYSEQITLEDIWTRIRLALEEGQTGVAMHISRYLPNSELLNSTELNNAAKNPLRYLDTLKNKIKSRSDREIALFALLRLLRNDTNQAYVQWLKIKNQLTPFDRSYFLGRLGYRAAMRHDSRALDWFREAQNTPQTYPPSDTVLAWQVRAALRLAHWDEVLKTIEKMSLTEQQIDTWRYWKARAFIIKDRMQDANNILIPLSDEHSFYGQLAREELGAILSIAEKTYRVSTDEVSAMERRPGIQRALAFARMNLRTEAFREWSWTVRQFSDAELLAASEVARRQGMYDRAINTANRTVTQHDFSLRFLSPHREALRNIVQRHELDEAWVYGLIRQESRFIADIKSHAGATGLMQLMPATAEWVAKQLGIPNFRQNLVVDVNTNLQLGAYYLKHVLNTLDNQPLLASAAYNAGPGRARRWRDDTSVLEGAIYAETIPFNETRDYVKKVLKNSMYYAKVLDHGHNSPTLKERLGVVKAK</sequence>
<reference evidence="6" key="1">
    <citation type="submission" date="2016-10" db="EMBL/GenBank/DDBJ databases">
        <authorList>
            <person name="Varghese N."/>
            <person name="Submissions S."/>
        </authorList>
    </citation>
    <scope>NUCLEOTIDE SEQUENCE [LARGE SCALE GENOMIC DNA]</scope>
    <source>
        <strain evidence="6">Nm10</strain>
    </source>
</reference>
<evidence type="ECO:0000259" key="4">
    <source>
        <dbReference type="Pfam" id="PF14718"/>
    </source>
</evidence>
<name>A0A1H2DMH6_9PROT</name>
<dbReference type="Pfam" id="PF01464">
    <property type="entry name" value="SLT"/>
    <property type="match status" value="1"/>
</dbReference>
<accession>A0A1H2DMH6</accession>
<dbReference type="Gene3D" id="1.25.20.10">
    <property type="entry name" value="Bacterial muramidases"/>
    <property type="match status" value="1"/>
</dbReference>
<dbReference type="InterPro" id="IPR000189">
    <property type="entry name" value="Transglyc_AS"/>
</dbReference>
<organism evidence="5 6">
    <name type="scientific">Nitrosomonas ureae</name>
    <dbReference type="NCBI Taxonomy" id="44577"/>
    <lineage>
        <taxon>Bacteria</taxon>
        <taxon>Pseudomonadati</taxon>
        <taxon>Pseudomonadota</taxon>
        <taxon>Betaproteobacteria</taxon>
        <taxon>Nitrosomonadales</taxon>
        <taxon>Nitrosomonadaceae</taxon>
        <taxon>Nitrosomonas</taxon>
    </lineage>
</organism>
<dbReference type="AlphaFoldDB" id="A0A1H2DMH6"/>
<keyword evidence="6" id="KW-1185">Reference proteome</keyword>
<proteinExistence type="inferred from homology"/>
<dbReference type="SUPFAM" id="SSF48435">
    <property type="entry name" value="Bacterial muramidases"/>
    <property type="match status" value="1"/>
</dbReference>
<dbReference type="Gene3D" id="1.10.1240.20">
    <property type="entry name" value="Lytic transglycosylase, superhelical linker domain"/>
    <property type="match status" value="1"/>
</dbReference>
<dbReference type="PROSITE" id="PS00922">
    <property type="entry name" value="TRANSGLYCOSYLASE"/>
    <property type="match status" value="1"/>
</dbReference>
<dbReference type="InterPro" id="IPR008258">
    <property type="entry name" value="Transglycosylase_SLT_dom_1"/>
</dbReference>